<reference evidence="1 2" key="1">
    <citation type="journal article" date="2018" name="Sci. Rep.">
        <title>Comparative analysis of the Pocillopora damicornis genome highlights role of immune system in coral evolution.</title>
        <authorList>
            <person name="Cunning R."/>
            <person name="Bay R.A."/>
            <person name="Gillette P."/>
            <person name="Baker A.C."/>
            <person name="Traylor-Knowles N."/>
        </authorList>
    </citation>
    <scope>NUCLEOTIDE SEQUENCE [LARGE SCALE GENOMIC DNA]</scope>
    <source>
        <strain evidence="1">RSMAS</strain>
        <tissue evidence="1">Whole animal</tissue>
    </source>
</reference>
<evidence type="ECO:0000313" key="1">
    <source>
        <dbReference type="EMBL" id="RMX37995.1"/>
    </source>
</evidence>
<evidence type="ECO:0000313" key="2">
    <source>
        <dbReference type="Proteomes" id="UP000275408"/>
    </source>
</evidence>
<gene>
    <name evidence="1" type="ORF">pdam_00012286</name>
</gene>
<organism evidence="1 2">
    <name type="scientific">Pocillopora damicornis</name>
    <name type="common">Cauliflower coral</name>
    <name type="synonym">Millepora damicornis</name>
    <dbReference type="NCBI Taxonomy" id="46731"/>
    <lineage>
        <taxon>Eukaryota</taxon>
        <taxon>Metazoa</taxon>
        <taxon>Cnidaria</taxon>
        <taxon>Anthozoa</taxon>
        <taxon>Hexacorallia</taxon>
        <taxon>Scleractinia</taxon>
        <taxon>Astrocoeniina</taxon>
        <taxon>Pocilloporidae</taxon>
        <taxon>Pocillopora</taxon>
    </lineage>
</organism>
<dbReference type="Proteomes" id="UP000275408">
    <property type="component" value="Unassembled WGS sequence"/>
</dbReference>
<name>A0A3M6T9D3_POCDA</name>
<proteinExistence type="predicted"/>
<accession>A0A3M6T9D3</accession>
<dbReference type="AlphaFoldDB" id="A0A3M6T9D3"/>
<sequence length="141" mass="16037">MGFVWLTTNQLNALAGSDPELRKYFVSALACDELPVSPERVKPRAYFVNTHPADKPGENWIAVWTEHDSCEILDSYGLDLTTYEFLTPFIPYVRENTRALQSVKTASCVNYAIIYLMCKDYVGNNDKVGDMLEDIIQSFIK</sequence>
<dbReference type="Gene3D" id="3.40.395.10">
    <property type="entry name" value="Adenoviral Proteinase, Chain A"/>
    <property type="match status" value="1"/>
</dbReference>
<dbReference type="EMBL" id="RCHS01004059">
    <property type="protein sequence ID" value="RMX37995.1"/>
    <property type="molecule type" value="Genomic_DNA"/>
</dbReference>
<comment type="caution">
    <text evidence="1">The sequence shown here is derived from an EMBL/GenBank/DDBJ whole genome shotgun (WGS) entry which is preliminary data.</text>
</comment>
<keyword evidence="2" id="KW-1185">Reference proteome</keyword>
<protein>
    <submittedName>
        <fullName evidence="1">Uncharacterized protein</fullName>
    </submittedName>
</protein>